<feature type="transmembrane region" description="Helical" evidence="7">
    <location>
        <begin position="408"/>
        <end position="428"/>
    </location>
</feature>
<dbReference type="AlphaFoldDB" id="A0A150X324"/>
<keyword evidence="5 7" id="KW-0472">Membrane</keyword>
<comment type="caution">
    <text evidence="8">The sequence shown here is derived from an EMBL/GenBank/DDBJ whole genome shotgun (WGS) entry which is preliminary data.</text>
</comment>
<dbReference type="InterPro" id="IPR001734">
    <property type="entry name" value="Na/solute_symporter"/>
</dbReference>
<evidence type="ECO:0000256" key="7">
    <source>
        <dbReference type="SAM" id="Phobius"/>
    </source>
</evidence>
<feature type="transmembrane region" description="Helical" evidence="7">
    <location>
        <begin position="440"/>
        <end position="458"/>
    </location>
</feature>
<evidence type="ECO:0000256" key="4">
    <source>
        <dbReference type="ARBA" id="ARBA00022989"/>
    </source>
</evidence>
<feature type="transmembrane region" description="Helical" evidence="7">
    <location>
        <begin position="179"/>
        <end position="201"/>
    </location>
</feature>
<evidence type="ECO:0000256" key="3">
    <source>
        <dbReference type="ARBA" id="ARBA00022692"/>
    </source>
</evidence>
<evidence type="ECO:0000256" key="6">
    <source>
        <dbReference type="RuleBase" id="RU362091"/>
    </source>
</evidence>
<feature type="transmembrane region" description="Helical" evidence="7">
    <location>
        <begin position="155"/>
        <end position="172"/>
    </location>
</feature>
<feature type="transmembrane region" description="Helical" evidence="7">
    <location>
        <begin position="37"/>
        <end position="60"/>
    </location>
</feature>
<dbReference type="Gene3D" id="1.20.1730.10">
    <property type="entry name" value="Sodium/glucose cotransporter"/>
    <property type="match status" value="1"/>
</dbReference>
<comment type="subcellular location">
    <subcellularLocation>
        <location evidence="1">Membrane</location>
        <topology evidence="1">Multi-pass membrane protein</topology>
    </subcellularLocation>
</comment>
<reference evidence="8 9" key="1">
    <citation type="submission" date="2016-01" db="EMBL/GenBank/DDBJ databases">
        <title>Genome sequencing of Roseivirga echinicomitans KMM 6058.</title>
        <authorList>
            <person name="Selvaratnam C."/>
            <person name="Thevarajoo S."/>
            <person name="Goh K.M."/>
            <person name="Ee R."/>
            <person name="Chan K.-G."/>
            <person name="Chong C.S."/>
        </authorList>
    </citation>
    <scope>NUCLEOTIDE SEQUENCE [LARGE SCALE GENOMIC DNA]</scope>
    <source>
        <strain evidence="8 9">KMM 6058</strain>
    </source>
</reference>
<dbReference type="PANTHER" id="PTHR11819:SF195">
    <property type="entry name" value="SODIUM_GLUCOSE COTRANSPORTER 4"/>
    <property type="match status" value="1"/>
</dbReference>
<dbReference type="OrthoDB" id="9814523at2"/>
<dbReference type="EMBL" id="LRDB01000050">
    <property type="protein sequence ID" value="KYG72992.1"/>
    <property type="molecule type" value="Genomic_DNA"/>
</dbReference>
<keyword evidence="9" id="KW-1185">Reference proteome</keyword>
<name>A0A150X324_9BACT</name>
<accession>A0A150X324</accession>
<feature type="transmembrane region" description="Helical" evidence="7">
    <location>
        <begin position="80"/>
        <end position="100"/>
    </location>
</feature>
<dbReference type="PROSITE" id="PS50283">
    <property type="entry name" value="NA_SOLUT_SYMP_3"/>
    <property type="match status" value="1"/>
</dbReference>
<dbReference type="InterPro" id="IPR038377">
    <property type="entry name" value="Na/Glc_symporter_sf"/>
</dbReference>
<dbReference type="PANTHER" id="PTHR11819">
    <property type="entry name" value="SOLUTE CARRIER FAMILY 5"/>
    <property type="match status" value="1"/>
</dbReference>
<dbReference type="GO" id="GO:0005886">
    <property type="term" value="C:plasma membrane"/>
    <property type="evidence" value="ECO:0007669"/>
    <property type="project" value="TreeGrafter"/>
</dbReference>
<proteinExistence type="inferred from homology"/>
<organism evidence="8 9">
    <name type="scientific">Roseivirga echinicomitans</name>
    <dbReference type="NCBI Taxonomy" id="296218"/>
    <lineage>
        <taxon>Bacteria</taxon>
        <taxon>Pseudomonadati</taxon>
        <taxon>Bacteroidota</taxon>
        <taxon>Cytophagia</taxon>
        <taxon>Cytophagales</taxon>
        <taxon>Roseivirgaceae</taxon>
        <taxon>Roseivirga</taxon>
    </lineage>
</organism>
<dbReference type="Proteomes" id="UP000075615">
    <property type="component" value="Unassembled WGS sequence"/>
</dbReference>
<feature type="transmembrane region" description="Helical" evidence="7">
    <location>
        <begin position="121"/>
        <end position="143"/>
    </location>
</feature>
<protein>
    <submittedName>
        <fullName evidence="8">Sodium/glucose cotransporter</fullName>
    </submittedName>
</protein>
<sequence>MSTLDYAVFITYCLIIIGVGLYLSFRNKKKEKTSEDYFLAGKSLTWWAIGASLIASNISAEQFIGMSGSGFALGIAISSYEWMAAITLILVGKFLLPIFIKKQIYTMPQFLEQRYNSNVKTTMAIFWIGVYIFVNLTSVLYLGSLAIETVMGVDRIYAIIGLALFAMIYSIYGGLTAVAWTDVIQVIFLIAGGLATTYLALDAVSEGSGAIAGFQTLMDAVPEHFDSILSKDHPFYGDLPGWGVIIGGMWIANISYWGLNQYITQRALAAKSLKEAQKGVMFAGYLKLLMPLIVVLPGIAAYYLLMKEGAADLASMSVTNDVLAGLPDSSVTKSMTDVATMTVKSDKAYPVLLQFLPSGFRGIAFAALTAAIVSSLASMANSTATIFTMDIYKPLVNTGASETRLVNVGRITALVAFGLAIIVAPMLGKLDQAFQYIQEYTGFVTPGIVAIFILGIFWKKTTPKAALVGGVSTFLFSILFKQFLSGVPFLDRMGYVFLICVGLMVVVSLVEGKGVDAKKAMDMKDFNFKTSRGFNAGAIALCIILAVLYILFQ</sequence>
<evidence type="ECO:0000313" key="9">
    <source>
        <dbReference type="Proteomes" id="UP000075615"/>
    </source>
</evidence>
<keyword evidence="3 7" id="KW-0812">Transmembrane</keyword>
<evidence type="ECO:0000256" key="1">
    <source>
        <dbReference type="ARBA" id="ARBA00004141"/>
    </source>
</evidence>
<feature type="transmembrane region" description="Helical" evidence="7">
    <location>
        <begin position="6"/>
        <end position="25"/>
    </location>
</feature>
<feature type="transmembrane region" description="Helical" evidence="7">
    <location>
        <begin position="363"/>
        <end position="387"/>
    </location>
</feature>
<feature type="transmembrane region" description="Helical" evidence="7">
    <location>
        <begin position="465"/>
        <end position="483"/>
    </location>
</feature>
<dbReference type="RefSeq" id="WP_068417888.1">
    <property type="nucleotide sequence ID" value="NZ_LRDB01000050.1"/>
</dbReference>
<feature type="transmembrane region" description="Helical" evidence="7">
    <location>
        <begin position="239"/>
        <end position="259"/>
    </location>
</feature>
<dbReference type="GO" id="GO:0005412">
    <property type="term" value="F:D-glucose:sodium symporter activity"/>
    <property type="evidence" value="ECO:0007669"/>
    <property type="project" value="TreeGrafter"/>
</dbReference>
<evidence type="ECO:0000256" key="2">
    <source>
        <dbReference type="ARBA" id="ARBA00006434"/>
    </source>
</evidence>
<feature type="transmembrane region" description="Helical" evidence="7">
    <location>
        <begin position="280"/>
        <end position="305"/>
    </location>
</feature>
<dbReference type="NCBIfam" id="TIGR00813">
    <property type="entry name" value="sss"/>
    <property type="match status" value="1"/>
</dbReference>
<evidence type="ECO:0000256" key="5">
    <source>
        <dbReference type="ARBA" id="ARBA00023136"/>
    </source>
</evidence>
<comment type="similarity">
    <text evidence="2 6">Belongs to the sodium:solute symporter (SSF) (TC 2.A.21) family.</text>
</comment>
<dbReference type="CDD" id="cd10325">
    <property type="entry name" value="SLC5sbd_vSGLT"/>
    <property type="match status" value="1"/>
</dbReference>
<evidence type="ECO:0000313" key="8">
    <source>
        <dbReference type="EMBL" id="KYG72992.1"/>
    </source>
</evidence>
<feature type="transmembrane region" description="Helical" evidence="7">
    <location>
        <begin position="533"/>
        <end position="552"/>
    </location>
</feature>
<dbReference type="STRING" id="296218.AWN68_09865"/>
<keyword evidence="4 7" id="KW-1133">Transmembrane helix</keyword>
<gene>
    <name evidence="8" type="ORF">AWN68_09865</name>
</gene>
<dbReference type="Pfam" id="PF00474">
    <property type="entry name" value="SSF"/>
    <property type="match status" value="1"/>
</dbReference>
<feature type="transmembrane region" description="Helical" evidence="7">
    <location>
        <begin position="495"/>
        <end position="512"/>
    </location>
</feature>